<feature type="region of interest" description="Disordered" evidence="1">
    <location>
        <begin position="145"/>
        <end position="186"/>
    </location>
</feature>
<gene>
    <name evidence="2" type="ORF">Ciccas_004825</name>
</gene>
<evidence type="ECO:0000313" key="3">
    <source>
        <dbReference type="Proteomes" id="UP001626550"/>
    </source>
</evidence>
<dbReference type="AlphaFoldDB" id="A0ABD2QAL4"/>
<sequence>MANGCATFGTEAFVDFFEAISDPLKAIQWTQKEESMVLLCYLFPLLTVDRVRELTRETMSSGLNCTQECDGIVEKLMNFKNATAEHKSKVYMALLERLVQMLFNRPFSMHDKSRLLTTSFTWSTSVHTSTGLEKLIKYYSSQGEVPNDGLSTENEEEENISEDWSEYAYLTDIDDDGEEEEDGEDE</sequence>
<accession>A0ABD2QAL4</accession>
<name>A0ABD2QAL4_9PLAT</name>
<feature type="compositionally biased region" description="Acidic residues" evidence="1">
    <location>
        <begin position="172"/>
        <end position="186"/>
    </location>
</feature>
<evidence type="ECO:0000313" key="2">
    <source>
        <dbReference type="EMBL" id="KAL3316533.1"/>
    </source>
</evidence>
<dbReference type="EMBL" id="JBJKFK010000524">
    <property type="protein sequence ID" value="KAL3316533.1"/>
    <property type="molecule type" value="Genomic_DNA"/>
</dbReference>
<feature type="compositionally biased region" description="Acidic residues" evidence="1">
    <location>
        <begin position="153"/>
        <end position="165"/>
    </location>
</feature>
<reference evidence="2 3" key="1">
    <citation type="submission" date="2024-11" db="EMBL/GenBank/DDBJ databases">
        <title>Adaptive evolution of stress response genes in parasites aligns with host niche diversity.</title>
        <authorList>
            <person name="Hahn C."/>
            <person name="Resl P."/>
        </authorList>
    </citation>
    <scope>NUCLEOTIDE SEQUENCE [LARGE SCALE GENOMIC DNA]</scope>
    <source>
        <strain evidence="2">EGGRZ-B1_66</strain>
        <tissue evidence="2">Body</tissue>
    </source>
</reference>
<keyword evidence="3" id="KW-1185">Reference proteome</keyword>
<proteinExistence type="predicted"/>
<evidence type="ECO:0000256" key="1">
    <source>
        <dbReference type="SAM" id="MobiDB-lite"/>
    </source>
</evidence>
<comment type="caution">
    <text evidence="2">The sequence shown here is derived from an EMBL/GenBank/DDBJ whole genome shotgun (WGS) entry which is preliminary data.</text>
</comment>
<protein>
    <submittedName>
        <fullName evidence="2">Uncharacterized protein</fullName>
    </submittedName>
</protein>
<dbReference type="Proteomes" id="UP001626550">
    <property type="component" value="Unassembled WGS sequence"/>
</dbReference>
<organism evidence="2 3">
    <name type="scientific">Cichlidogyrus casuarinus</name>
    <dbReference type="NCBI Taxonomy" id="1844966"/>
    <lineage>
        <taxon>Eukaryota</taxon>
        <taxon>Metazoa</taxon>
        <taxon>Spiralia</taxon>
        <taxon>Lophotrochozoa</taxon>
        <taxon>Platyhelminthes</taxon>
        <taxon>Monogenea</taxon>
        <taxon>Monopisthocotylea</taxon>
        <taxon>Dactylogyridea</taxon>
        <taxon>Ancyrocephalidae</taxon>
        <taxon>Cichlidogyrus</taxon>
    </lineage>
</organism>